<dbReference type="InterPro" id="IPR036322">
    <property type="entry name" value="WD40_repeat_dom_sf"/>
</dbReference>
<dbReference type="SUPFAM" id="SSF50978">
    <property type="entry name" value="WD40 repeat-like"/>
    <property type="match status" value="1"/>
</dbReference>
<feature type="compositionally biased region" description="Basic and acidic residues" evidence="6">
    <location>
        <begin position="598"/>
        <end position="609"/>
    </location>
</feature>
<evidence type="ECO:0000256" key="1">
    <source>
        <dbReference type="ARBA" id="ARBA00004604"/>
    </source>
</evidence>
<dbReference type="AlphaFoldDB" id="A0A0H5RBM6"/>
<dbReference type="GO" id="GO:0032040">
    <property type="term" value="C:small-subunit processome"/>
    <property type="evidence" value="ECO:0007669"/>
    <property type="project" value="TreeGrafter"/>
</dbReference>
<evidence type="ECO:0000256" key="3">
    <source>
        <dbReference type="ARBA" id="ARBA00022574"/>
    </source>
</evidence>
<dbReference type="InterPro" id="IPR001680">
    <property type="entry name" value="WD40_rpt"/>
</dbReference>
<dbReference type="GO" id="GO:0000462">
    <property type="term" value="P:maturation of SSU-rRNA from tricistronic rRNA transcript (SSU-rRNA, 5.8S rRNA, LSU-rRNA)"/>
    <property type="evidence" value="ECO:0007669"/>
    <property type="project" value="TreeGrafter"/>
</dbReference>
<evidence type="ECO:0000259" key="9">
    <source>
        <dbReference type="Pfam" id="PF23098"/>
    </source>
</evidence>
<dbReference type="PANTHER" id="PTHR14927">
    <property type="entry name" value="NUCLEOLAR PROTEIN 10"/>
    <property type="match status" value="1"/>
</dbReference>
<feature type="domain" description="Nucleolar protein 10-like N-terminal" evidence="9">
    <location>
        <begin position="6"/>
        <end position="366"/>
    </location>
</feature>
<reference evidence="10" key="1">
    <citation type="submission" date="2015-04" db="EMBL/GenBank/DDBJ databases">
        <title>The genome sequence of the plant pathogenic Rhizarian Plasmodiophora brassicae reveals insights in its biotrophic life cycle and the origin of chitin synthesis.</title>
        <authorList>
            <person name="Schwelm A."/>
            <person name="Fogelqvist J."/>
            <person name="Knaust A."/>
            <person name="Julke S."/>
            <person name="Lilja T."/>
            <person name="Dhandapani V."/>
            <person name="Bonilla-Rosso G."/>
            <person name="Karlsson M."/>
            <person name="Shevchenko A."/>
            <person name="Choi S.R."/>
            <person name="Kim H.G."/>
            <person name="Park J.Y."/>
            <person name="Lim Y.P."/>
            <person name="Ludwig-Muller J."/>
            <person name="Dixelius C."/>
        </authorList>
    </citation>
    <scope>NUCLEOTIDE SEQUENCE</scope>
    <source>
        <tissue evidence="10">Potato root galls</tissue>
    </source>
</reference>
<dbReference type="InterPro" id="IPR015943">
    <property type="entry name" value="WD40/YVTN_repeat-like_dom_sf"/>
</dbReference>
<feature type="compositionally biased region" description="Basic and acidic residues" evidence="6">
    <location>
        <begin position="620"/>
        <end position="629"/>
    </location>
</feature>
<dbReference type="EMBL" id="HACM01010986">
    <property type="protein sequence ID" value="CRZ11428.1"/>
    <property type="molecule type" value="Transcribed_RNA"/>
</dbReference>
<protein>
    <submittedName>
        <fullName evidence="10">Uncharacterized protein</fullName>
    </submittedName>
</protein>
<feature type="domain" description="NUC153" evidence="7">
    <location>
        <begin position="473"/>
        <end position="500"/>
    </location>
</feature>
<evidence type="ECO:0000256" key="2">
    <source>
        <dbReference type="ARBA" id="ARBA00005264"/>
    </source>
</evidence>
<dbReference type="GO" id="GO:0030686">
    <property type="term" value="C:90S preribosome"/>
    <property type="evidence" value="ECO:0007669"/>
    <property type="project" value="TreeGrafter"/>
</dbReference>
<evidence type="ECO:0000256" key="6">
    <source>
        <dbReference type="SAM" id="MobiDB-lite"/>
    </source>
</evidence>
<dbReference type="Pfam" id="PF23097">
    <property type="entry name" value="NOL10_2nd"/>
    <property type="match status" value="1"/>
</dbReference>
<evidence type="ECO:0000256" key="4">
    <source>
        <dbReference type="ARBA" id="ARBA00022737"/>
    </source>
</evidence>
<accession>A0A0H5RBM6</accession>
<feature type="region of interest" description="Disordered" evidence="6">
    <location>
        <begin position="598"/>
        <end position="668"/>
    </location>
</feature>
<feature type="compositionally biased region" description="Basic and acidic residues" evidence="6">
    <location>
        <begin position="645"/>
        <end position="656"/>
    </location>
</feature>
<dbReference type="PANTHER" id="PTHR14927:SF0">
    <property type="entry name" value="NUCLEOLAR PROTEIN 10"/>
    <property type="match status" value="1"/>
</dbReference>
<dbReference type="InterPro" id="IPR040382">
    <property type="entry name" value="NOL10/Enp2"/>
</dbReference>
<proteinExistence type="inferred from homology"/>
<feature type="compositionally biased region" description="Basic residues" evidence="6">
    <location>
        <begin position="552"/>
        <end position="564"/>
    </location>
</feature>
<dbReference type="Pfam" id="PF23098">
    <property type="entry name" value="Beta-prop_NOL10_N"/>
    <property type="match status" value="1"/>
</dbReference>
<dbReference type="InterPro" id="IPR056551">
    <property type="entry name" value="Beta-prop_NOL10_N"/>
</dbReference>
<feature type="region of interest" description="Disordered" evidence="6">
    <location>
        <begin position="502"/>
        <end position="568"/>
    </location>
</feature>
<sequence>MALAYSALNGVKVYNLSAGKTLPEWLDSTKTASNRTLRYNDEFRRRLELVQNFDFPTASTHICLSPDQRYIVACGVYRPQVKVFELDQLSMKFERHFDSEVVAMHVLSDDFSKMAFLRADRTIELHARYGVLHSVRVPKFGRDMGYNPVACDLYVGGASNELWRLNLEQGQFLGGFETDLKEINCISVNPVHQLTAVGGADSRIECWDPRDRTRSAALTVRTSSSSGSADISALEFAADGLTMAVGTDSGHCLLYDLRTALPLLDKDHRYGLPIKDIRFHEKSRQVVSTDGAIIKLWDRQSGEALTSIQTDAAVNKLCLVQGSGLIFGAGEQHRVPTFYIPELGPAPKWCAFLDNLTEELEEETKTSAFDDYKFVTRSELDTMGLSHLIGSNLLRAYMHGFFMDLRLWHKVKAVADPFEYETFIKKRVQEKIQAQRADRITLPKKLPKVNKDYAEALLQSASKSGSATNPLGDSRFASLFKDSEFAIDQESDEFVRLHPSNAKLGGVVDGKDDGRFAMVDESDDQNDDGKSSDDGSGSDTDDLFSNKNPRSKEKKIRNKPAKKKTMFEIKTQGTLIPLQPADAAAAAVPKKAIKLSMSERKRQLDDTAARKHVNAPDVGGEVKFDKEGSRSVTFTPKYKGSIIADQKDAGKVEGRKKQQTRRPVHFRK</sequence>
<evidence type="ECO:0000259" key="7">
    <source>
        <dbReference type="Pfam" id="PF08159"/>
    </source>
</evidence>
<keyword evidence="5" id="KW-0539">Nucleus</keyword>
<dbReference type="SMART" id="SM00320">
    <property type="entry name" value="WD40"/>
    <property type="match status" value="4"/>
</dbReference>
<dbReference type="Pfam" id="PF08159">
    <property type="entry name" value="NUC153"/>
    <property type="match status" value="1"/>
</dbReference>
<organism evidence="10">
    <name type="scientific">Spongospora subterranea</name>
    <dbReference type="NCBI Taxonomy" id="70186"/>
    <lineage>
        <taxon>Eukaryota</taxon>
        <taxon>Sar</taxon>
        <taxon>Rhizaria</taxon>
        <taxon>Endomyxa</taxon>
        <taxon>Phytomyxea</taxon>
        <taxon>Plasmodiophorida</taxon>
        <taxon>Plasmodiophoridae</taxon>
        <taxon>Spongospora</taxon>
    </lineage>
</organism>
<dbReference type="InterPro" id="IPR012580">
    <property type="entry name" value="NUC153"/>
</dbReference>
<feature type="compositionally biased region" description="Basic residues" evidence="6">
    <location>
        <begin position="657"/>
        <end position="668"/>
    </location>
</feature>
<comment type="similarity">
    <text evidence="2">Belongs to the WD repeat NOL10/ENP2 family.</text>
</comment>
<dbReference type="Gene3D" id="2.130.10.10">
    <property type="entry name" value="YVTN repeat-like/Quinoprotein amine dehydrogenase"/>
    <property type="match status" value="1"/>
</dbReference>
<evidence type="ECO:0000256" key="5">
    <source>
        <dbReference type="ARBA" id="ARBA00023242"/>
    </source>
</evidence>
<keyword evidence="3" id="KW-0853">WD repeat</keyword>
<dbReference type="InterPro" id="IPR056550">
    <property type="entry name" value="NOL10_2nd"/>
</dbReference>
<name>A0A0H5RBM6_9EUKA</name>
<comment type="subcellular location">
    <subcellularLocation>
        <location evidence="1">Nucleus</location>
        <location evidence="1">Nucleolus</location>
    </subcellularLocation>
</comment>
<evidence type="ECO:0000259" key="8">
    <source>
        <dbReference type="Pfam" id="PF23097"/>
    </source>
</evidence>
<keyword evidence="4" id="KW-0677">Repeat</keyword>
<evidence type="ECO:0000313" key="10">
    <source>
        <dbReference type="EMBL" id="CRZ11428.1"/>
    </source>
</evidence>
<feature type="domain" description="Nucleolar protein 10-like second" evidence="8">
    <location>
        <begin position="369"/>
        <end position="416"/>
    </location>
</feature>